<protein>
    <submittedName>
        <fullName evidence="2">ABC transporter substrate-binding protein</fullName>
    </submittedName>
</protein>
<keyword evidence="3" id="KW-1185">Reference proteome</keyword>
<dbReference type="PANTHER" id="PTHR36698">
    <property type="entry name" value="BLL5892 PROTEIN"/>
    <property type="match status" value="1"/>
</dbReference>
<feature type="domain" description="Mce/MlaD" evidence="1">
    <location>
        <begin position="37"/>
        <end position="102"/>
    </location>
</feature>
<reference evidence="2 3" key="1">
    <citation type="submission" date="2016-10" db="EMBL/GenBank/DDBJ databases">
        <title>Complete genome sequences of three Cupriavidus strains isolated from various Malaysian environments.</title>
        <authorList>
            <person name="Abdullah A.A.-A."/>
            <person name="Shafie N.A.H."/>
            <person name="Lau N.S."/>
        </authorList>
    </citation>
    <scope>NUCLEOTIDE SEQUENCE [LARGE SCALE GENOMIC DNA]</scope>
    <source>
        <strain evidence="2 3">USMAA1020</strain>
    </source>
</reference>
<organism evidence="2 3">
    <name type="scientific">Cupriavidus malaysiensis</name>
    <dbReference type="NCBI Taxonomy" id="367825"/>
    <lineage>
        <taxon>Bacteria</taxon>
        <taxon>Pseudomonadati</taxon>
        <taxon>Pseudomonadota</taxon>
        <taxon>Betaproteobacteria</taxon>
        <taxon>Burkholderiales</taxon>
        <taxon>Burkholderiaceae</taxon>
        <taxon>Cupriavidus</taxon>
    </lineage>
</organism>
<dbReference type="RefSeq" id="WP_071012716.1">
    <property type="nucleotide sequence ID" value="NZ_CP017754.1"/>
</dbReference>
<dbReference type="EMBL" id="CP017754">
    <property type="protein sequence ID" value="AOZ06289.1"/>
    <property type="molecule type" value="Genomic_DNA"/>
</dbReference>
<gene>
    <name evidence="2" type="ORF">BKK80_10925</name>
</gene>
<evidence type="ECO:0000313" key="3">
    <source>
        <dbReference type="Proteomes" id="UP000177515"/>
    </source>
</evidence>
<dbReference type="InterPro" id="IPR003399">
    <property type="entry name" value="Mce/MlaD"/>
</dbReference>
<accession>A0ABN4TPZ6</accession>
<name>A0ABN4TPZ6_9BURK</name>
<proteinExistence type="predicted"/>
<dbReference type="Pfam" id="PF02470">
    <property type="entry name" value="MlaD"/>
    <property type="match status" value="1"/>
</dbReference>
<evidence type="ECO:0000259" key="1">
    <source>
        <dbReference type="Pfam" id="PF02470"/>
    </source>
</evidence>
<sequence length="274" mass="29359">MTIGIDTKARLLFAACLLASTIAGAIWYSLSLDQYATYHVYTREPVSGLMAQAPVEFHGIEVGKVKSVRLVNAQMVDILLSIDKTAPVNGATVATITSRGLATRGFTGYVFIALENIGIDSGQLAPRPGDRYPAIPAAPSKLVTLDTAISQVNDNFQAVTALLTSILDKPTVASLKQSAESLQKITQAMAEDTRKLDTIVANTERASQRFAPLMESTDESLRALQTQVLPESYRVLADLDNLSTSLTAVANKINRDPSVLIRGTATQRGPGEKP</sequence>
<evidence type="ECO:0000313" key="2">
    <source>
        <dbReference type="EMBL" id="AOZ06289.1"/>
    </source>
</evidence>
<dbReference type="Proteomes" id="UP000177515">
    <property type="component" value="Chromosome 1"/>
</dbReference>
<dbReference type="PANTHER" id="PTHR36698:SF2">
    <property type="entry name" value="MCE_MLAD DOMAIN-CONTAINING PROTEIN"/>
    <property type="match status" value="1"/>
</dbReference>